<evidence type="ECO:0000259" key="2">
    <source>
        <dbReference type="Pfam" id="PF03972"/>
    </source>
</evidence>
<dbReference type="PANTHER" id="PTHR16943">
    <property type="entry name" value="2-METHYLCITRATE DEHYDRATASE-RELATED"/>
    <property type="match status" value="1"/>
</dbReference>
<sequence length="491" mass="52756">MTATTGPTRTQLLARFATTTHDEDIPAPVRDYGKLVLLDSLICGLAAVRLRRSRMVQQVAARFGGPAEATVFGLGQRVAAINAVHANADMMNALDADDTFFNSAHFAVFGVAAGLAEAERLHAGGASLLRASILAFEINARLNLSTSLMAFEDGQFRWSPLSSHGYASMGTAAACAVVGGWEPERLAHALGLIAWLAPPAKNTYLAERRSFNAFKYGPYGAIAQAGMLGAALAEEGYTGDLDVLDRTPGFIEAMGFLGGERHEMVAGLGSTWWISETSLKPYPTCRFTHAALDAIRAFPNTHGVPVSQIESMEIRLSPAAYRTLQFREPAQQIPDTLGAPLDGAFNMPYAAALVLLGYAPGPQWYDPQRLADPAVWDLARRITTAPDPVLDAEWEADLKEHPGGQIRRTRGALTIRAGGREYVVESDFAQGDPWDEATRADWDFVAGKLATFCDGILDAGTQEQLVEVVRGIEDVADVAETLSPLLARAAQ</sequence>
<comment type="similarity">
    <text evidence="1">Belongs to the PrpD family.</text>
</comment>
<dbReference type="PANTHER" id="PTHR16943:SF8">
    <property type="entry name" value="2-METHYLCITRATE DEHYDRATASE"/>
    <property type="match status" value="1"/>
</dbReference>
<dbReference type="Proteomes" id="UP001501470">
    <property type="component" value="Unassembled WGS sequence"/>
</dbReference>
<dbReference type="Gene3D" id="3.30.1330.120">
    <property type="entry name" value="2-methylcitrate dehydratase PrpD"/>
    <property type="match status" value="1"/>
</dbReference>
<feature type="domain" description="MmgE/PrpD N-terminal" evidence="2">
    <location>
        <begin position="13"/>
        <end position="254"/>
    </location>
</feature>
<dbReference type="EMBL" id="BAAAQD010000026">
    <property type="protein sequence ID" value="GAA1556963.1"/>
    <property type="molecule type" value="Genomic_DNA"/>
</dbReference>
<dbReference type="Pfam" id="PF03972">
    <property type="entry name" value="MmgE_PrpD_N"/>
    <property type="match status" value="1"/>
</dbReference>
<gene>
    <name evidence="4" type="ORF">GCM10009827_092390</name>
</gene>
<keyword evidence="5" id="KW-1185">Reference proteome</keyword>
<evidence type="ECO:0000313" key="5">
    <source>
        <dbReference type="Proteomes" id="UP001501470"/>
    </source>
</evidence>
<name>A0ABN2CFF5_9ACTN</name>
<dbReference type="InterPro" id="IPR045337">
    <property type="entry name" value="MmgE_PrpD_C"/>
</dbReference>
<organism evidence="4 5">
    <name type="scientific">Dactylosporangium maewongense</name>
    <dbReference type="NCBI Taxonomy" id="634393"/>
    <lineage>
        <taxon>Bacteria</taxon>
        <taxon>Bacillati</taxon>
        <taxon>Actinomycetota</taxon>
        <taxon>Actinomycetes</taxon>
        <taxon>Micromonosporales</taxon>
        <taxon>Micromonosporaceae</taxon>
        <taxon>Dactylosporangium</taxon>
    </lineage>
</organism>
<evidence type="ECO:0000259" key="3">
    <source>
        <dbReference type="Pfam" id="PF19305"/>
    </source>
</evidence>
<dbReference type="InterPro" id="IPR005656">
    <property type="entry name" value="MmgE_PrpD"/>
</dbReference>
<dbReference type="SUPFAM" id="SSF103378">
    <property type="entry name" value="2-methylcitrate dehydratase PrpD"/>
    <property type="match status" value="1"/>
</dbReference>
<dbReference type="InterPro" id="IPR042188">
    <property type="entry name" value="MmgE/PrpD_sf_2"/>
</dbReference>
<dbReference type="InterPro" id="IPR036148">
    <property type="entry name" value="MmgE/PrpD_sf"/>
</dbReference>
<protein>
    <submittedName>
        <fullName evidence="4">MmgE/PrpD family protein</fullName>
    </submittedName>
</protein>
<reference evidence="4 5" key="1">
    <citation type="journal article" date="2019" name="Int. J. Syst. Evol. Microbiol.">
        <title>The Global Catalogue of Microorganisms (GCM) 10K type strain sequencing project: providing services to taxonomists for standard genome sequencing and annotation.</title>
        <authorList>
            <consortium name="The Broad Institute Genomics Platform"/>
            <consortium name="The Broad Institute Genome Sequencing Center for Infectious Disease"/>
            <person name="Wu L."/>
            <person name="Ma J."/>
        </authorList>
    </citation>
    <scope>NUCLEOTIDE SEQUENCE [LARGE SCALE GENOMIC DNA]</scope>
    <source>
        <strain evidence="4 5">JCM 15933</strain>
    </source>
</reference>
<comment type="caution">
    <text evidence="4">The sequence shown here is derived from an EMBL/GenBank/DDBJ whole genome shotgun (WGS) entry which is preliminary data.</text>
</comment>
<evidence type="ECO:0000313" key="4">
    <source>
        <dbReference type="EMBL" id="GAA1556963.1"/>
    </source>
</evidence>
<dbReference type="Pfam" id="PF19305">
    <property type="entry name" value="MmgE_PrpD_C"/>
    <property type="match status" value="1"/>
</dbReference>
<accession>A0ABN2CFF5</accession>
<feature type="domain" description="MmgE/PrpD C-terminal" evidence="3">
    <location>
        <begin position="282"/>
        <end position="471"/>
    </location>
</feature>
<evidence type="ECO:0000256" key="1">
    <source>
        <dbReference type="ARBA" id="ARBA00006174"/>
    </source>
</evidence>
<dbReference type="RefSeq" id="WP_344510857.1">
    <property type="nucleotide sequence ID" value="NZ_BAAAQD010000026.1"/>
</dbReference>
<dbReference type="InterPro" id="IPR045336">
    <property type="entry name" value="MmgE_PrpD_N"/>
</dbReference>
<proteinExistence type="inferred from homology"/>
<dbReference type="InterPro" id="IPR042183">
    <property type="entry name" value="MmgE/PrpD_sf_1"/>
</dbReference>
<dbReference type="Gene3D" id="1.10.4100.10">
    <property type="entry name" value="2-methylcitrate dehydratase PrpD"/>
    <property type="match status" value="1"/>
</dbReference>